<dbReference type="RefSeq" id="WP_184663733.1">
    <property type="nucleotide sequence ID" value="NZ_JACHHB010000005.1"/>
</dbReference>
<dbReference type="Pfam" id="PF00005">
    <property type="entry name" value="ABC_tran"/>
    <property type="match status" value="1"/>
</dbReference>
<keyword evidence="3 5" id="KW-0067">ATP-binding</keyword>
<dbReference type="AlphaFoldDB" id="A0A840QPN4"/>
<organism evidence="5 6">
    <name type="scientific">Texcoconibacillus texcoconensis</name>
    <dbReference type="NCBI Taxonomy" id="1095777"/>
    <lineage>
        <taxon>Bacteria</taxon>
        <taxon>Bacillati</taxon>
        <taxon>Bacillota</taxon>
        <taxon>Bacilli</taxon>
        <taxon>Bacillales</taxon>
        <taxon>Bacillaceae</taxon>
        <taxon>Texcoconibacillus</taxon>
    </lineage>
</organism>
<dbReference type="PANTHER" id="PTHR42781">
    <property type="entry name" value="SPERMIDINE/PUTRESCINE IMPORT ATP-BINDING PROTEIN POTA"/>
    <property type="match status" value="1"/>
</dbReference>
<evidence type="ECO:0000313" key="6">
    <source>
        <dbReference type="Proteomes" id="UP000551878"/>
    </source>
</evidence>
<dbReference type="InterPro" id="IPR050093">
    <property type="entry name" value="ABC_SmlMolc_Importer"/>
</dbReference>
<dbReference type="GO" id="GO:0005524">
    <property type="term" value="F:ATP binding"/>
    <property type="evidence" value="ECO:0007669"/>
    <property type="project" value="UniProtKB-KW"/>
</dbReference>
<dbReference type="Gene3D" id="3.40.50.300">
    <property type="entry name" value="P-loop containing nucleotide triphosphate hydrolases"/>
    <property type="match status" value="1"/>
</dbReference>
<gene>
    <name evidence="5" type="ORF">HNQ41_001452</name>
</gene>
<evidence type="ECO:0000256" key="2">
    <source>
        <dbReference type="ARBA" id="ARBA00022741"/>
    </source>
</evidence>
<dbReference type="SUPFAM" id="SSF52540">
    <property type="entry name" value="P-loop containing nucleoside triphosphate hydrolases"/>
    <property type="match status" value="1"/>
</dbReference>
<keyword evidence="6" id="KW-1185">Reference proteome</keyword>
<feature type="domain" description="ABC transporter" evidence="4">
    <location>
        <begin position="4"/>
        <end position="236"/>
    </location>
</feature>
<dbReference type="EMBL" id="JACHHB010000005">
    <property type="protein sequence ID" value="MBB5173283.1"/>
    <property type="molecule type" value="Genomic_DNA"/>
</dbReference>
<dbReference type="InterPro" id="IPR003593">
    <property type="entry name" value="AAA+_ATPase"/>
</dbReference>
<evidence type="ECO:0000256" key="1">
    <source>
        <dbReference type="ARBA" id="ARBA00022448"/>
    </source>
</evidence>
<evidence type="ECO:0000313" key="5">
    <source>
        <dbReference type="EMBL" id="MBB5173283.1"/>
    </source>
</evidence>
<keyword evidence="1" id="KW-0813">Transport</keyword>
<dbReference type="Proteomes" id="UP000551878">
    <property type="component" value="Unassembled WGS sequence"/>
</dbReference>
<dbReference type="SMART" id="SM00382">
    <property type="entry name" value="AAA"/>
    <property type="match status" value="1"/>
</dbReference>
<protein>
    <submittedName>
        <fullName evidence="5">Tungstate transport system ATP-binding protein</fullName>
    </submittedName>
</protein>
<evidence type="ECO:0000259" key="4">
    <source>
        <dbReference type="PROSITE" id="PS50893"/>
    </source>
</evidence>
<dbReference type="PANTHER" id="PTHR42781:SF8">
    <property type="entry name" value="BICARBONATE TRANSPORT ATP-BINDING PROTEIN CMPC"/>
    <property type="match status" value="1"/>
</dbReference>
<dbReference type="GO" id="GO:0016887">
    <property type="term" value="F:ATP hydrolysis activity"/>
    <property type="evidence" value="ECO:0007669"/>
    <property type="project" value="InterPro"/>
</dbReference>
<name>A0A840QPN4_9BACI</name>
<proteinExistence type="predicted"/>
<reference evidence="5 6" key="1">
    <citation type="submission" date="2020-08" db="EMBL/GenBank/DDBJ databases">
        <title>Genomic Encyclopedia of Type Strains, Phase IV (KMG-IV): sequencing the most valuable type-strain genomes for metagenomic binning, comparative biology and taxonomic classification.</title>
        <authorList>
            <person name="Goeker M."/>
        </authorList>
    </citation>
    <scope>NUCLEOTIDE SEQUENCE [LARGE SCALE GENOMIC DNA]</scope>
    <source>
        <strain evidence="5 6">DSM 24696</strain>
    </source>
</reference>
<accession>A0A840QPN4</accession>
<dbReference type="PROSITE" id="PS00211">
    <property type="entry name" value="ABC_TRANSPORTER_1"/>
    <property type="match status" value="1"/>
</dbReference>
<dbReference type="InterPro" id="IPR003439">
    <property type="entry name" value="ABC_transporter-like_ATP-bd"/>
</dbReference>
<dbReference type="InterPro" id="IPR027417">
    <property type="entry name" value="P-loop_NTPase"/>
</dbReference>
<sequence>MTLLQLEAISYQKQNKMILQVDELSLKRGDHIGIIGPNGAGKSTLLNILAMLEPPTSGTITFDGMKINPNKIPISLRHRTASVFQHSQRFDMTVFQNVALGLKIKGIAKNEREQRVHEWLTRFRIDHLSNEHAYNLSGGEAQRMNLARAFALEPEALFMDEPFSALDAPTKASLMYELKSILRERDITAIFVSHDLLEIEAMSEKLAVIIDGRIIQKGNVRDVLNAPSDIAAPFLHAWNQLKQGLDPGVQ</sequence>
<evidence type="ECO:0000256" key="3">
    <source>
        <dbReference type="ARBA" id="ARBA00022840"/>
    </source>
</evidence>
<dbReference type="PROSITE" id="PS50893">
    <property type="entry name" value="ABC_TRANSPORTER_2"/>
    <property type="match status" value="1"/>
</dbReference>
<comment type="caution">
    <text evidence="5">The sequence shown here is derived from an EMBL/GenBank/DDBJ whole genome shotgun (WGS) entry which is preliminary data.</text>
</comment>
<keyword evidence="2" id="KW-0547">Nucleotide-binding</keyword>
<dbReference type="InterPro" id="IPR017871">
    <property type="entry name" value="ABC_transporter-like_CS"/>
</dbReference>